<dbReference type="PANTHER" id="PTHR34427:SF5">
    <property type="entry name" value="DUF4283 DOMAIN-CONTAINING PROTEIN"/>
    <property type="match status" value="1"/>
</dbReference>
<feature type="compositionally biased region" description="Polar residues" evidence="2">
    <location>
        <begin position="488"/>
        <end position="505"/>
    </location>
</feature>
<dbReference type="PANTHER" id="PTHR34427">
    <property type="entry name" value="DUF4283 DOMAIN PROTEIN"/>
    <property type="match status" value="1"/>
</dbReference>
<dbReference type="PROSITE" id="PS50102">
    <property type="entry name" value="RRM"/>
    <property type="match status" value="1"/>
</dbReference>
<dbReference type="InterPro" id="IPR035979">
    <property type="entry name" value="RBD_domain_sf"/>
</dbReference>
<proteinExistence type="predicted"/>
<dbReference type="AlphaFoldDB" id="F4NCJ7"/>
<evidence type="ECO:0000256" key="2">
    <source>
        <dbReference type="SAM" id="MobiDB-lite"/>
    </source>
</evidence>
<evidence type="ECO:0000256" key="1">
    <source>
        <dbReference type="PROSITE-ProRule" id="PRU00176"/>
    </source>
</evidence>
<feature type="region of interest" description="Disordered" evidence="2">
    <location>
        <begin position="412"/>
        <end position="433"/>
    </location>
</feature>
<feature type="region of interest" description="Disordered" evidence="2">
    <location>
        <begin position="488"/>
        <end position="600"/>
    </location>
</feature>
<dbReference type="SUPFAM" id="SSF54928">
    <property type="entry name" value="RNA-binding domain, RBD"/>
    <property type="match status" value="1"/>
</dbReference>
<feature type="compositionally biased region" description="Polar residues" evidence="2">
    <location>
        <begin position="549"/>
        <end position="562"/>
    </location>
</feature>
<dbReference type="Pfam" id="PF00076">
    <property type="entry name" value="RRM_1"/>
    <property type="match status" value="1"/>
</dbReference>
<reference evidence="4" key="1">
    <citation type="journal article" date="2014" name="Plant J.">
        <title>Profiling of extensively diversified plant LINEs reveals distinct plant-specific subclades.</title>
        <authorList>
            <person name="Heitkam T."/>
            <person name="Holtgrawe D."/>
            <person name="Dohm J.C."/>
            <person name="Minoche A.E."/>
            <person name="Himmelbauer H."/>
            <person name="Weisshaar B."/>
            <person name="Schmidt T."/>
        </authorList>
    </citation>
    <scope>NUCLEOTIDE SEQUENCE</scope>
</reference>
<dbReference type="EMBL" id="FR852838">
    <property type="protein sequence ID" value="CCA66139.1"/>
    <property type="molecule type" value="Genomic_DNA"/>
</dbReference>
<feature type="region of interest" description="Disordered" evidence="2">
    <location>
        <begin position="1"/>
        <end position="34"/>
    </location>
</feature>
<dbReference type="CDD" id="cd00590">
    <property type="entry name" value="RRM_SF"/>
    <property type="match status" value="1"/>
</dbReference>
<feature type="domain" description="RRM" evidence="3">
    <location>
        <begin position="37"/>
        <end position="114"/>
    </location>
</feature>
<name>F4NCJ7_BETVV</name>
<feature type="compositionally biased region" description="Polar residues" evidence="2">
    <location>
        <begin position="412"/>
        <end position="422"/>
    </location>
</feature>
<feature type="compositionally biased region" description="Low complexity" evidence="2">
    <location>
        <begin position="580"/>
        <end position="593"/>
    </location>
</feature>
<protein>
    <recommendedName>
        <fullName evidence="3">RRM domain-containing protein</fullName>
    </recommendedName>
</protein>
<feature type="compositionally biased region" description="Basic residues" evidence="2">
    <location>
        <begin position="525"/>
        <end position="540"/>
    </location>
</feature>
<feature type="compositionally biased region" description="Basic and acidic residues" evidence="2">
    <location>
        <begin position="1"/>
        <end position="15"/>
    </location>
</feature>
<evidence type="ECO:0000313" key="4">
    <source>
        <dbReference type="EMBL" id="CCA66139.1"/>
    </source>
</evidence>
<dbReference type="GO" id="GO:0003723">
    <property type="term" value="F:RNA binding"/>
    <property type="evidence" value="ECO:0007669"/>
    <property type="project" value="UniProtKB-UniRule"/>
</dbReference>
<keyword evidence="1" id="KW-0694">RNA-binding</keyword>
<accession>F4NCJ7</accession>
<sequence length="693" mass="78490">MMREKERENPPRERNNNQQWSVVSRKRTKPPQAQATRTCFINHLPSTFSISDIAKIFRSHGAILYINIPTTQKHPDYKCAFVQFYYPQSLTTAIRDEHGKRIEGSRITVFPAKQDKPVPINHHTKSSHQTPRENQPSRHNQVKYAVKDNRSYREVTQPTKPKEKINSHMNHINPHIPTQQPYPHEDFVSIPNTTNPQPSQHRIMSSRALGEHTEKIRNSLSAVEIDGEYAAALKGAPCTEITEMLQRSAVGVASSSMSSNEILNLILAEGVNGLKIKPMGGMLHLITFDTFEEKKSMMESQWLLQWFMTITNVNDHSTTLWRETWIAIYGVPLFAWGYENFHNIGSVMGRVISVEYSNYDCAKILIFTDCLFDINCKVSLKIAGESYPIFVTKEKQIWRQVSSSAQNVKITSITSDESNPTESCKGPPTYQGEASDVENFKSHNQNEKLQIDNCTFLEDSAKIVNEHIPHKNLSDSPSLTREIICTSSPNPENVNHNTIINQSQPPMHHPSVHLLSPLPETPQSRNRKKKKKTQTKPKKIRSPDKPKNTKIQSTATLKTQPPITIITHNKYGPLIRPAKSRSSSTIQSSSSSSGPLFPPGFEKFIPNHIKSAQIEKRKRRLEKKMKMKLASSIPKPSQPPPTNLHLPNSIQADDVINMANTLGLVYEGPMSELRERIDAILANQKQSWSAHQA</sequence>
<evidence type="ECO:0000259" key="3">
    <source>
        <dbReference type="PROSITE" id="PS50102"/>
    </source>
</evidence>
<dbReference type="Gene3D" id="3.30.70.330">
    <property type="match status" value="1"/>
</dbReference>
<dbReference type="SMART" id="SM00360">
    <property type="entry name" value="RRM"/>
    <property type="match status" value="1"/>
</dbReference>
<dbReference type="InterPro" id="IPR012677">
    <property type="entry name" value="Nucleotide-bd_a/b_plait_sf"/>
</dbReference>
<feature type="region of interest" description="Disordered" evidence="2">
    <location>
        <begin position="107"/>
        <end position="167"/>
    </location>
</feature>
<organism evidence="4">
    <name type="scientific">Beta vulgaris subsp. vulgaris</name>
    <name type="common">Beet</name>
    <dbReference type="NCBI Taxonomy" id="3555"/>
    <lineage>
        <taxon>Eukaryota</taxon>
        <taxon>Viridiplantae</taxon>
        <taxon>Streptophyta</taxon>
        <taxon>Embryophyta</taxon>
        <taxon>Tracheophyta</taxon>
        <taxon>Spermatophyta</taxon>
        <taxon>Magnoliopsida</taxon>
        <taxon>eudicotyledons</taxon>
        <taxon>Gunneridae</taxon>
        <taxon>Pentapetalae</taxon>
        <taxon>Caryophyllales</taxon>
        <taxon>Chenopodiaceae</taxon>
        <taxon>Betoideae</taxon>
        <taxon>Beta</taxon>
    </lineage>
</organism>
<feature type="compositionally biased region" description="Polar residues" evidence="2">
    <location>
        <begin position="127"/>
        <end position="139"/>
    </location>
</feature>
<dbReference type="InterPro" id="IPR000504">
    <property type="entry name" value="RRM_dom"/>
</dbReference>